<dbReference type="InterPro" id="IPR004103">
    <property type="entry name" value="Lyase_8_C"/>
</dbReference>
<evidence type="ECO:0000313" key="11">
    <source>
        <dbReference type="Proteomes" id="UP000030014"/>
    </source>
</evidence>
<dbReference type="Gene3D" id="1.50.10.100">
    <property type="entry name" value="Chondroitin AC/alginate lyase"/>
    <property type="match status" value="1"/>
</dbReference>
<reference evidence="10 11" key="1">
    <citation type="submission" date="2014-01" db="EMBL/GenBank/DDBJ databases">
        <title>Plasmidome dynamics in the species complex Clostridium novyi sensu lato converts strains of independent lineages into distinctly different pathogens.</title>
        <authorList>
            <person name="Skarin H."/>
            <person name="Segerman B."/>
        </authorList>
    </citation>
    <scope>NUCLEOTIDE SEQUENCE [LARGE SCALE GENOMIC DNA]</scope>
    <source>
        <strain evidence="10 11">DC5</strain>
    </source>
</reference>
<dbReference type="GO" id="GO:0005576">
    <property type="term" value="C:extracellular region"/>
    <property type="evidence" value="ECO:0007669"/>
    <property type="project" value="InterPro"/>
</dbReference>
<gene>
    <name evidence="10" type="ORF">Z955_06365</name>
</gene>
<feature type="signal peptide" evidence="5">
    <location>
        <begin position="1"/>
        <end position="22"/>
    </location>
</feature>
<feature type="domain" description="Polysaccharide lyase family 8 C-terminal" evidence="8">
    <location>
        <begin position="813"/>
        <end position="875"/>
    </location>
</feature>
<feature type="domain" description="BIG2" evidence="7">
    <location>
        <begin position="62"/>
        <end position="115"/>
    </location>
</feature>
<dbReference type="InterPro" id="IPR008929">
    <property type="entry name" value="Chondroitin_lyas"/>
</dbReference>
<evidence type="ECO:0000256" key="2">
    <source>
        <dbReference type="ARBA" id="ARBA00022729"/>
    </source>
</evidence>
<dbReference type="Gene3D" id="2.60.40.1080">
    <property type="match status" value="1"/>
</dbReference>
<dbReference type="CDD" id="cd01083">
    <property type="entry name" value="GAG_Lyase"/>
    <property type="match status" value="1"/>
</dbReference>
<dbReference type="Pfam" id="PF02368">
    <property type="entry name" value="Big_2"/>
    <property type="match status" value="1"/>
</dbReference>
<dbReference type="GO" id="GO:0005975">
    <property type="term" value="P:carbohydrate metabolic process"/>
    <property type="evidence" value="ECO:0007669"/>
    <property type="project" value="InterPro"/>
</dbReference>
<accession>A0A0A0IDW0</accession>
<dbReference type="InterPro" id="IPR003343">
    <property type="entry name" value="Big_2"/>
</dbReference>
<dbReference type="InterPro" id="IPR014718">
    <property type="entry name" value="GH-type_carb-bd"/>
</dbReference>
<dbReference type="GO" id="GO:0030246">
    <property type="term" value="F:carbohydrate binding"/>
    <property type="evidence" value="ECO:0007669"/>
    <property type="project" value="InterPro"/>
</dbReference>
<feature type="active site" evidence="4">
    <location>
        <position position="384"/>
    </location>
</feature>
<sequence length="925" mass="105175">MNRKKILMFLTPLFLSSCFLLCNTNNVYGLEKNITSGTRLFKSICPNNQKLNSSIPKSNFLIIEKNKTLQLPIDSNYAGNTIYKSYNSDIVSVTNNGTVKGLQKGSVIISATTPKNTTYYLITVKYTLSPPKISKKEYSLLRQKWFNSIIGNNYNLNNPNIKHVINTLNKNSKKYMTTINKDLLKKYLWNDIQDINPQKTLTPTERSNNIVANYNRILNMTKAYVMPGSTLKGNADLLNSILYCLDWMYKNKYNENLNTEYGNWWSWEIGAPQALNDICVLLYDHLDSTRLTNYMNSIYFYQPDPFHSGYTKLHTNPYRESKAANRVDVAKIALGMGILSEDSEQLLMGKDALESLLHYVNTGDGFYSDGSFIQHNSVPYVGTYGNVFISGLLEANSILKNSSFELSKNKLHILYDFIKNSFEPFLYKGAALDMVRGRAISRYKYTDRHSGHDIINSLLILCQSAEEPYLSHFRSLTKYLLKSDTLYNHLQNQTSINMINYAEKLLNDSTITPLNESSFHKNFPLMDRVIHRRPNYLFGVSMFSSRISNYESMNSENKNGWHITDGMTYLYNSDLAQYSDNFWPTINPYRIPGTTVDTIKMIPEKACGITSTKDWVGGVSLHNYGSNGMKFQGIAPTATPNSDPSQNYLSLTGKKSWFMFDEEIVCLGSGITSKDNRTIESIIENRKLKDDNSNIFNTNIGIKGNLINTEETLNGIKWCHLSGNTPNSDIGYYFPNNTSLKIRRIKNSGSWNDIGSSTPKNSYGKPMILTKNYIEMWFDHGKDPNNASYSYVLLPNMSKNKVVSYCKNPDINIIENTQTIHAVKQKKLNILCANFFNDCNQAVDYISVNRKSSIMVKESKDFIEIAVSDPTMKNKDTIEVTLNKKLKNSLHLDDGVSIVNHGSNLKLSIKVLNSNGKTFYAKFSK</sequence>
<evidence type="ECO:0000256" key="5">
    <source>
        <dbReference type="SAM" id="SignalP"/>
    </source>
</evidence>
<dbReference type="GO" id="GO:0016837">
    <property type="term" value="F:carbon-oxygen lyase activity, acting on polysaccharides"/>
    <property type="evidence" value="ECO:0007669"/>
    <property type="project" value="UniProtKB-ARBA"/>
</dbReference>
<evidence type="ECO:0000259" key="9">
    <source>
        <dbReference type="Pfam" id="PF08124"/>
    </source>
</evidence>
<feature type="chain" id="PRO_5038618883" evidence="5">
    <location>
        <begin position="23"/>
        <end position="925"/>
    </location>
</feature>
<evidence type="ECO:0000256" key="4">
    <source>
        <dbReference type="PIRSR" id="PIRSR638970-1"/>
    </source>
</evidence>
<evidence type="ECO:0000313" key="10">
    <source>
        <dbReference type="EMBL" id="KGM99639.1"/>
    </source>
</evidence>
<dbReference type="Pfam" id="PF02278">
    <property type="entry name" value="Lyase_8"/>
    <property type="match status" value="1"/>
</dbReference>
<dbReference type="SUPFAM" id="SSF48230">
    <property type="entry name" value="Chondroitin AC/alginate lyase"/>
    <property type="match status" value="1"/>
</dbReference>
<dbReference type="RefSeq" id="WP_039258075.1">
    <property type="nucleotide sequence ID" value="NZ_JDRY01000032.1"/>
</dbReference>
<dbReference type="Proteomes" id="UP000030014">
    <property type="component" value="Unassembled WGS sequence"/>
</dbReference>
<comment type="caution">
    <text evidence="10">The sequence shown here is derived from an EMBL/GenBank/DDBJ whole genome shotgun (WGS) entry which is preliminary data.</text>
</comment>
<dbReference type="Pfam" id="PF08124">
    <property type="entry name" value="Lyase_8_N"/>
    <property type="match status" value="1"/>
</dbReference>
<dbReference type="SUPFAM" id="SSF49863">
    <property type="entry name" value="Hyaluronate lyase-like, C-terminal domain"/>
    <property type="match status" value="1"/>
</dbReference>
<feature type="active site" evidence="4">
    <location>
        <position position="438"/>
    </location>
</feature>
<dbReference type="SUPFAM" id="SSF49373">
    <property type="entry name" value="Invasin/intimin cell-adhesion fragments"/>
    <property type="match status" value="1"/>
</dbReference>
<dbReference type="InterPro" id="IPR012970">
    <property type="entry name" value="Lyase_8_alpha_N"/>
</dbReference>
<comment type="similarity">
    <text evidence="1">Belongs to the polysaccharide lyase 8 family.</text>
</comment>
<feature type="domain" description="Polysaccharide lyase 8 N-terminal alpha-helical" evidence="9">
    <location>
        <begin position="145"/>
        <end position="478"/>
    </location>
</feature>
<dbReference type="Pfam" id="PF02884">
    <property type="entry name" value="Lyase_8_C"/>
    <property type="match status" value="1"/>
</dbReference>
<dbReference type="InterPro" id="IPR011071">
    <property type="entry name" value="Lyase_8-like_C"/>
</dbReference>
<feature type="domain" description="Polysaccharide lyase family 8 central" evidence="6">
    <location>
        <begin position="520"/>
        <end position="798"/>
    </location>
</feature>
<dbReference type="EMBL" id="JDRY01000032">
    <property type="protein sequence ID" value="KGM99639.1"/>
    <property type="molecule type" value="Genomic_DNA"/>
</dbReference>
<dbReference type="AlphaFoldDB" id="A0A0A0IDW0"/>
<dbReference type="InterPro" id="IPR038970">
    <property type="entry name" value="Lyase_8"/>
</dbReference>
<organism evidence="10 11">
    <name type="scientific">Clostridium botulinum C/D str. DC5</name>
    <dbReference type="NCBI Taxonomy" id="1443128"/>
    <lineage>
        <taxon>Bacteria</taxon>
        <taxon>Bacillati</taxon>
        <taxon>Bacillota</taxon>
        <taxon>Clostridia</taxon>
        <taxon>Eubacteriales</taxon>
        <taxon>Clostridiaceae</taxon>
        <taxon>Clostridium</taxon>
    </lineage>
</organism>
<dbReference type="InterPro" id="IPR003159">
    <property type="entry name" value="Lyase_8_central_dom"/>
</dbReference>
<evidence type="ECO:0000259" key="7">
    <source>
        <dbReference type="Pfam" id="PF02368"/>
    </source>
</evidence>
<dbReference type="InterPro" id="IPR008964">
    <property type="entry name" value="Invasin/intimin_cell_adhesion"/>
</dbReference>
<dbReference type="Gene3D" id="2.70.98.10">
    <property type="match status" value="1"/>
</dbReference>
<feature type="active site" evidence="4">
    <location>
        <position position="375"/>
    </location>
</feature>
<name>A0A0A0IDW0_CLOBO</name>
<evidence type="ECO:0000256" key="1">
    <source>
        <dbReference type="ARBA" id="ARBA00006699"/>
    </source>
</evidence>
<dbReference type="PANTHER" id="PTHR38481:SF1">
    <property type="entry name" value="HYALURONATE LYASE"/>
    <property type="match status" value="1"/>
</dbReference>
<evidence type="ECO:0000256" key="3">
    <source>
        <dbReference type="ARBA" id="ARBA00023239"/>
    </source>
</evidence>
<keyword evidence="3" id="KW-0456">Lyase</keyword>
<keyword evidence="2 5" id="KW-0732">Signal</keyword>
<dbReference type="PANTHER" id="PTHR38481">
    <property type="entry name" value="HYALURONATE LYASE"/>
    <property type="match status" value="1"/>
</dbReference>
<dbReference type="Gene3D" id="2.60.220.10">
    <property type="entry name" value="Polysaccharide lyase family 8-like, C-terminal"/>
    <property type="match status" value="1"/>
</dbReference>
<evidence type="ECO:0000259" key="8">
    <source>
        <dbReference type="Pfam" id="PF02884"/>
    </source>
</evidence>
<evidence type="ECO:0000259" key="6">
    <source>
        <dbReference type="Pfam" id="PF02278"/>
    </source>
</evidence>
<dbReference type="InterPro" id="IPR011013">
    <property type="entry name" value="Gal_mutarotase_sf_dom"/>
</dbReference>
<dbReference type="SUPFAM" id="SSF74650">
    <property type="entry name" value="Galactose mutarotase-like"/>
    <property type="match status" value="1"/>
</dbReference>
<dbReference type="PROSITE" id="PS51257">
    <property type="entry name" value="PROKAR_LIPOPROTEIN"/>
    <property type="match status" value="1"/>
</dbReference>
<protein>
    <submittedName>
        <fullName evidence="10">Silent information regulator protein Sir2</fullName>
    </submittedName>
</protein>
<proteinExistence type="inferred from homology"/>